<keyword evidence="2" id="KW-0812">Transmembrane</keyword>
<name>A0AAU8IZK5_9ACTN</name>
<keyword evidence="2" id="KW-1133">Transmembrane helix</keyword>
<proteinExistence type="predicted"/>
<dbReference type="RefSeq" id="WP_353945095.1">
    <property type="nucleotide sequence ID" value="NZ_CP159534.1"/>
</dbReference>
<evidence type="ECO:0000313" key="3">
    <source>
        <dbReference type="EMBL" id="XCJ73636.1"/>
    </source>
</evidence>
<accession>A0AAU8IZK5</accession>
<feature type="transmembrane region" description="Helical" evidence="2">
    <location>
        <begin position="73"/>
        <end position="94"/>
    </location>
</feature>
<keyword evidence="2" id="KW-0472">Membrane</keyword>
<gene>
    <name evidence="3" type="ORF">ABII15_28375</name>
</gene>
<dbReference type="KEGG" id="stac:ABII15_28375"/>
<protein>
    <submittedName>
        <fullName evidence="3">Uncharacterized protein</fullName>
    </submittedName>
</protein>
<organism evidence="3">
    <name type="scientific">Streptomyces tabacisoli</name>
    <dbReference type="NCBI Taxonomy" id="3156398"/>
    <lineage>
        <taxon>Bacteria</taxon>
        <taxon>Bacillati</taxon>
        <taxon>Actinomycetota</taxon>
        <taxon>Actinomycetes</taxon>
        <taxon>Kitasatosporales</taxon>
        <taxon>Streptomycetaceae</taxon>
        <taxon>Streptomyces</taxon>
    </lineage>
</organism>
<reference evidence="3" key="1">
    <citation type="submission" date="2024-06" db="EMBL/GenBank/DDBJ databases">
        <title>Streptomyces sp. strain HUAS MG91 genome sequences.</title>
        <authorList>
            <person name="Mo P."/>
        </authorList>
    </citation>
    <scope>NUCLEOTIDE SEQUENCE</scope>
    <source>
        <strain evidence="3">HUAS MG91</strain>
    </source>
</reference>
<dbReference type="EMBL" id="CP159534">
    <property type="protein sequence ID" value="XCJ73636.1"/>
    <property type="molecule type" value="Genomic_DNA"/>
</dbReference>
<feature type="transmembrane region" description="Helical" evidence="2">
    <location>
        <begin position="106"/>
        <end position="122"/>
    </location>
</feature>
<evidence type="ECO:0000256" key="1">
    <source>
        <dbReference type="SAM" id="MobiDB-lite"/>
    </source>
</evidence>
<feature type="transmembrane region" description="Helical" evidence="2">
    <location>
        <begin position="48"/>
        <end position="67"/>
    </location>
</feature>
<evidence type="ECO:0000256" key="2">
    <source>
        <dbReference type="SAM" id="Phobius"/>
    </source>
</evidence>
<feature type="region of interest" description="Disordered" evidence="1">
    <location>
        <begin position="1"/>
        <end position="21"/>
    </location>
</feature>
<dbReference type="AlphaFoldDB" id="A0AAU8IZK5"/>
<sequence length="123" mass="12481">MTRTGGDGTGLQWEGDFSRQWESELPPEARALAEERARVAEVLRRERLRGIVCAAVFVAAALAALVGQAVGDAGAVALTANALGVLGGCGALWLAVRGVAGAGRTGLWLMVGSALVIAVGQAV</sequence>